<name>A0A5S4GX55_9ACTN</name>
<keyword evidence="1" id="KW-1133">Transmembrane helix</keyword>
<reference evidence="3 4" key="1">
    <citation type="submission" date="2019-05" db="EMBL/GenBank/DDBJ databases">
        <title>Draft genome sequence of Actinomadura geliboluensis A8036.</title>
        <authorList>
            <person name="Saricaoglu S."/>
            <person name="Isik K."/>
        </authorList>
    </citation>
    <scope>NUCLEOTIDE SEQUENCE [LARGE SCALE GENOMIC DNA]</scope>
    <source>
        <strain evidence="3 4">A8036</strain>
    </source>
</reference>
<dbReference type="Proteomes" id="UP000305238">
    <property type="component" value="Unassembled WGS sequence"/>
</dbReference>
<feature type="transmembrane region" description="Helical" evidence="1">
    <location>
        <begin position="97"/>
        <end position="115"/>
    </location>
</feature>
<feature type="transmembrane region" description="Helical" evidence="1">
    <location>
        <begin position="54"/>
        <end position="77"/>
    </location>
</feature>
<evidence type="ECO:0000256" key="1">
    <source>
        <dbReference type="SAM" id="Phobius"/>
    </source>
</evidence>
<dbReference type="RefSeq" id="WP_138637638.1">
    <property type="nucleotide sequence ID" value="NZ_JASWDG010000062.1"/>
</dbReference>
<gene>
    <name evidence="3" type="ORF">ETD96_18095</name>
</gene>
<evidence type="ECO:0000259" key="2">
    <source>
        <dbReference type="Pfam" id="PF10708"/>
    </source>
</evidence>
<dbReference type="EMBL" id="VCKZ01000122">
    <property type="protein sequence ID" value="TMR37558.1"/>
    <property type="molecule type" value="Genomic_DNA"/>
</dbReference>
<dbReference type="Pfam" id="PF10708">
    <property type="entry name" value="DUF2510"/>
    <property type="match status" value="1"/>
</dbReference>
<comment type="caution">
    <text evidence="3">The sequence shown here is derived from an EMBL/GenBank/DDBJ whole genome shotgun (WGS) entry which is preliminary data.</text>
</comment>
<organism evidence="3 4">
    <name type="scientific">Actinomadura geliboluensis</name>
    <dbReference type="NCBI Taxonomy" id="882440"/>
    <lineage>
        <taxon>Bacteria</taxon>
        <taxon>Bacillati</taxon>
        <taxon>Actinomycetota</taxon>
        <taxon>Actinomycetes</taxon>
        <taxon>Streptosporangiales</taxon>
        <taxon>Thermomonosporaceae</taxon>
        <taxon>Actinomadura</taxon>
    </lineage>
</organism>
<sequence length="149" mass="15696">MHSEPPGPGSPPGWYPDPESLADQARWWSGTHWTGPTKLRSSPAIQLTSASRRVMIVLTILLAPALALGAAGFSLISSPSDPCEHSDCNGGPGAFELAGVGLGACGIALVAILLAWRSRRLSPQGRIGSLTAGLVLTILWLTIWFARLF</sequence>
<evidence type="ECO:0000313" key="3">
    <source>
        <dbReference type="EMBL" id="TMR37558.1"/>
    </source>
</evidence>
<evidence type="ECO:0000313" key="4">
    <source>
        <dbReference type="Proteomes" id="UP000305238"/>
    </source>
</evidence>
<feature type="domain" description="DUF2510" evidence="2">
    <location>
        <begin position="12"/>
        <end position="40"/>
    </location>
</feature>
<protein>
    <submittedName>
        <fullName evidence="3">DUF2510 domain-containing protein</fullName>
    </submittedName>
</protein>
<keyword evidence="1" id="KW-0812">Transmembrane</keyword>
<accession>A0A5S4GX55</accession>
<dbReference type="AlphaFoldDB" id="A0A5S4GX55"/>
<proteinExistence type="predicted"/>
<dbReference type="InterPro" id="IPR018929">
    <property type="entry name" value="DUF2510"/>
</dbReference>
<dbReference type="OrthoDB" id="9998879at2"/>
<feature type="transmembrane region" description="Helical" evidence="1">
    <location>
        <begin position="127"/>
        <end position="146"/>
    </location>
</feature>
<keyword evidence="4" id="KW-1185">Reference proteome</keyword>
<keyword evidence="1" id="KW-0472">Membrane</keyword>